<dbReference type="PROSITE" id="PS00061">
    <property type="entry name" value="ADH_SHORT"/>
    <property type="match status" value="1"/>
</dbReference>
<comment type="caution">
    <text evidence="3">The sequence shown here is derived from an EMBL/GenBank/DDBJ whole genome shotgun (WGS) entry which is preliminary data.</text>
</comment>
<reference evidence="4" key="1">
    <citation type="journal article" date="2019" name="Int. J. Syst. Evol. Microbiol.">
        <title>The Global Catalogue of Microorganisms (GCM) 10K type strain sequencing project: providing services to taxonomists for standard genome sequencing and annotation.</title>
        <authorList>
            <consortium name="The Broad Institute Genomics Platform"/>
            <consortium name="The Broad Institute Genome Sequencing Center for Infectious Disease"/>
            <person name="Wu L."/>
            <person name="Ma J."/>
        </authorList>
    </citation>
    <scope>NUCLEOTIDE SEQUENCE [LARGE SCALE GENOMIC DNA]</scope>
    <source>
        <strain evidence="4">DFY28</strain>
    </source>
</reference>
<gene>
    <name evidence="3" type="ORF">ACFPWU_13295</name>
</gene>
<evidence type="ECO:0000313" key="3">
    <source>
        <dbReference type="EMBL" id="MFC6154638.1"/>
    </source>
</evidence>
<organism evidence="3 4">
    <name type="scientific">Nocardioides yefusunii</name>
    <dbReference type="NCBI Taxonomy" id="2500546"/>
    <lineage>
        <taxon>Bacteria</taxon>
        <taxon>Bacillati</taxon>
        <taxon>Actinomycetota</taxon>
        <taxon>Actinomycetes</taxon>
        <taxon>Propionibacteriales</taxon>
        <taxon>Nocardioidaceae</taxon>
        <taxon>Nocardioides</taxon>
    </lineage>
</organism>
<dbReference type="InterPro" id="IPR036291">
    <property type="entry name" value="NAD(P)-bd_dom_sf"/>
</dbReference>
<dbReference type="PRINTS" id="PR00081">
    <property type="entry name" value="GDHRDH"/>
</dbReference>
<dbReference type="EMBL" id="JBHSQI010000008">
    <property type="protein sequence ID" value="MFC6154638.1"/>
    <property type="molecule type" value="Genomic_DNA"/>
</dbReference>
<dbReference type="Proteomes" id="UP001596098">
    <property type="component" value="Unassembled WGS sequence"/>
</dbReference>
<keyword evidence="2" id="KW-0560">Oxidoreductase</keyword>
<protein>
    <submittedName>
        <fullName evidence="3">SDR family NAD(P)-dependent oxidoreductase</fullName>
    </submittedName>
</protein>
<sequence length="230" mass="24226">MEKNDVRRILLTGAAGGVGTALVRALLAEGDVEVHALCRDASRMTVSDPRVVVHTCDLTRPDEIAALDLPAQLHGLVHTAAAGANLTDVEAGVAEWETYLGANVVGAVALTQRCRERLVPGSTLMFLNSGLGLRASPTSVPYSAAKAAIKSYADSIRPEYNQRGVRVTTLYPGQTATPMLAHNTAVVGIAWEPERYIQPGELAALIVSLLGAGASLQLTDVAVRPAVEPW</sequence>
<dbReference type="PANTHER" id="PTHR42901:SF1">
    <property type="entry name" value="ALCOHOL DEHYDROGENASE"/>
    <property type="match status" value="1"/>
</dbReference>
<dbReference type="Pfam" id="PF00106">
    <property type="entry name" value="adh_short"/>
    <property type="match status" value="1"/>
</dbReference>
<dbReference type="PANTHER" id="PTHR42901">
    <property type="entry name" value="ALCOHOL DEHYDROGENASE"/>
    <property type="match status" value="1"/>
</dbReference>
<proteinExistence type="inferred from homology"/>
<evidence type="ECO:0000256" key="2">
    <source>
        <dbReference type="ARBA" id="ARBA00023002"/>
    </source>
</evidence>
<keyword evidence="4" id="KW-1185">Reference proteome</keyword>
<dbReference type="InterPro" id="IPR020904">
    <property type="entry name" value="Sc_DH/Rdtase_CS"/>
</dbReference>
<dbReference type="RefSeq" id="WP_164878801.1">
    <property type="nucleotide sequence ID" value="NZ_CP034929.1"/>
</dbReference>
<comment type="similarity">
    <text evidence="1">Belongs to the short-chain dehydrogenases/reductases (SDR) family.</text>
</comment>
<evidence type="ECO:0000313" key="4">
    <source>
        <dbReference type="Proteomes" id="UP001596098"/>
    </source>
</evidence>
<dbReference type="InterPro" id="IPR002347">
    <property type="entry name" value="SDR_fam"/>
</dbReference>
<dbReference type="SUPFAM" id="SSF51735">
    <property type="entry name" value="NAD(P)-binding Rossmann-fold domains"/>
    <property type="match status" value="1"/>
</dbReference>
<evidence type="ECO:0000256" key="1">
    <source>
        <dbReference type="ARBA" id="ARBA00006484"/>
    </source>
</evidence>
<name>A0ABW1R1Z8_9ACTN</name>
<accession>A0ABW1R1Z8</accession>
<dbReference type="Gene3D" id="3.40.50.720">
    <property type="entry name" value="NAD(P)-binding Rossmann-like Domain"/>
    <property type="match status" value="1"/>
</dbReference>